<sequence>MELNLPDIASKLAPNIQTIIVQLCSTGILLFVFKKYLWKPMMAFFEKRADYIEKNITDSKEMREQAQVYLNESEKQARESASQYKMIVEQAKEDANKQKQMIIADANQQARKKLEQTRSEIESERLQAQDSMKKEIVDIAAEVAEKIMNKEMDLSANNEMVQKFVDEVVN</sequence>
<dbReference type="Pfam" id="PF00430">
    <property type="entry name" value="ATP-synt_B"/>
    <property type="match status" value="1"/>
</dbReference>
<evidence type="ECO:0000256" key="9">
    <source>
        <dbReference type="ARBA" id="ARBA00023136"/>
    </source>
</evidence>
<dbReference type="eggNOG" id="COG0711">
    <property type="taxonomic scope" value="Bacteria"/>
</dbReference>
<evidence type="ECO:0000256" key="15">
    <source>
        <dbReference type="SAM" id="Coils"/>
    </source>
</evidence>
<gene>
    <name evidence="13" type="primary">atpF</name>
    <name evidence="16" type="ORF">HMPREF9943_00101</name>
</gene>
<dbReference type="RefSeq" id="WP_004801112.1">
    <property type="nucleotide sequence ID" value="NZ_KB446646.1"/>
</dbReference>
<evidence type="ECO:0000256" key="7">
    <source>
        <dbReference type="ARBA" id="ARBA00022989"/>
    </source>
</evidence>
<dbReference type="PANTHER" id="PTHR33445">
    <property type="entry name" value="ATP SYNTHASE SUBUNIT B', CHLOROPLASTIC"/>
    <property type="match status" value="1"/>
</dbReference>
<dbReference type="GO" id="GO:0005886">
    <property type="term" value="C:plasma membrane"/>
    <property type="evidence" value="ECO:0007669"/>
    <property type="project" value="UniProtKB-SubCell"/>
</dbReference>
<comment type="similarity">
    <text evidence="1 13 14">Belongs to the ATPase B chain family.</text>
</comment>
<evidence type="ECO:0000313" key="17">
    <source>
        <dbReference type="Proteomes" id="UP000011758"/>
    </source>
</evidence>
<keyword evidence="6 13" id="KW-0375">Hydrogen ion transport</keyword>
<reference evidence="16 17" key="1">
    <citation type="submission" date="2013-02" db="EMBL/GenBank/DDBJ databases">
        <title>The Genome Sequence of Lactobacillus catenaformis F0143.</title>
        <authorList>
            <consortium name="The Broad Institute Genome Sequencing Platform"/>
            <person name="Earl A."/>
            <person name="Ward D."/>
            <person name="Feldgarden M."/>
            <person name="Gevers D."/>
            <person name="Izard J."/>
            <person name="Blanton J.M."/>
            <person name="Mathney J."/>
            <person name="Dewhirst F.E."/>
            <person name="Young S.K."/>
            <person name="Zeng Q."/>
            <person name="Gargeya S."/>
            <person name="Fitzgerald M."/>
            <person name="Haas B."/>
            <person name="Abouelleil A."/>
            <person name="Alvarado L."/>
            <person name="Arachchi H.M."/>
            <person name="Berlin A."/>
            <person name="Chapman S.B."/>
            <person name="Gearin G."/>
            <person name="Goldberg J."/>
            <person name="Griggs A."/>
            <person name="Gujja S."/>
            <person name="Hansen M."/>
            <person name="Heiman D."/>
            <person name="Howarth C."/>
            <person name="Larimer J."/>
            <person name="Lui A."/>
            <person name="MacDonald P.J.P."/>
            <person name="McCowen C."/>
            <person name="Montmayeur A."/>
            <person name="Murphy C."/>
            <person name="Neiman D."/>
            <person name="Pearson M."/>
            <person name="Priest M."/>
            <person name="Roberts A."/>
            <person name="Saif S."/>
            <person name="Shea T."/>
            <person name="Sisk P."/>
            <person name="Stolte C."/>
            <person name="Sykes S."/>
            <person name="Wortman J."/>
            <person name="Nusbaum C."/>
            <person name="Birren B."/>
        </authorList>
    </citation>
    <scope>NUCLEOTIDE SEQUENCE [LARGE SCALE GENOMIC DNA]</scope>
    <source>
        <strain evidence="16 17">OT 569</strain>
    </source>
</reference>
<evidence type="ECO:0000256" key="6">
    <source>
        <dbReference type="ARBA" id="ARBA00022781"/>
    </source>
</evidence>
<keyword evidence="2 13" id="KW-0813">Transport</keyword>
<evidence type="ECO:0000256" key="14">
    <source>
        <dbReference type="RuleBase" id="RU003848"/>
    </source>
</evidence>
<comment type="subcellular location">
    <subcellularLocation>
        <location evidence="13">Cell membrane</location>
        <topology evidence="13">Single-pass membrane protein</topology>
    </subcellularLocation>
    <subcellularLocation>
        <location evidence="12">Endomembrane system</location>
        <topology evidence="12">Single-pass membrane protein</topology>
    </subcellularLocation>
</comment>
<dbReference type="InterPro" id="IPR002146">
    <property type="entry name" value="ATP_synth_b/b'su_bac/chlpt"/>
</dbReference>
<keyword evidence="3 13" id="KW-1003">Cell membrane</keyword>
<dbReference type="STRING" id="999415.HMPREF9943_00101"/>
<accession>M2PQ11</accession>
<evidence type="ECO:0000256" key="5">
    <source>
        <dbReference type="ARBA" id="ARBA00022692"/>
    </source>
</evidence>
<keyword evidence="5 13" id="KW-0812">Transmembrane</keyword>
<dbReference type="InterPro" id="IPR005864">
    <property type="entry name" value="ATP_synth_F0_bsu_bac"/>
</dbReference>
<name>M2PQ11_9FIRM</name>
<keyword evidence="10 13" id="KW-0066">ATP synthesis</keyword>
<dbReference type="OrthoDB" id="1653939at2"/>
<dbReference type="PANTHER" id="PTHR33445:SF1">
    <property type="entry name" value="ATP SYNTHASE SUBUNIT B"/>
    <property type="match status" value="1"/>
</dbReference>
<evidence type="ECO:0000256" key="4">
    <source>
        <dbReference type="ARBA" id="ARBA00022547"/>
    </source>
</evidence>
<evidence type="ECO:0000256" key="1">
    <source>
        <dbReference type="ARBA" id="ARBA00005513"/>
    </source>
</evidence>
<dbReference type="NCBIfam" id="TIGR01144">
    <property type="entry name" value="ATP_synt_b"/>
    <property type="match status" value="1"/>
</dbReference>
<evidence type="ECO:0000256" key="2">
    <source>
        <dbReference type="ARBA" id="ARBA00022448"/>
    </source>
</evidence>
<keyword evidence="9 13" id="KW-0472">Membrane</keyword>
<dbReference type="InterPro" id="IPR050059">
    <property type="entry name" value="ATP_synthase_B_chain"/>
</dbReference>
<feature type="coiled-coil region" evidence="15">
    <location>
        <begin position="104"/>
        <end position="134"/>
    </location>
</feature>
<dbReference type="CDD" id="cd06503">
    <property type="entry name" value="ATP-synt_Fo_b"/>
    <property type="match status" value="1"/>
</dbReference>
<evidence type="ECO:0000256" key="13">
    <source>
        <dbReference type="HAMAP-Rule" id="MF_01398"/>
    </source>
</evidence>
<dbReference type="GO" id="GO:0046933">
    <property type="term" value="F:proton-transporting ATP synthase activity, rotational mechanism"/>
    <property type="evidence" value="ECO:0007669"/>
    <property type="project" value="UniProtKB-UniRule"/>
</dbReference>
<dbReference type="EMBL" id="AGEJ01000001">
    <property type="protein sequence ID" value="EMD17669.1"/>
    <property type="molecule type" value="Genomic_DNA"/>
</dbReference>
<dbReference type="GO" id="GO:0046961">
    <property type="term" value="F:proton-transporting ATPase activity, rotational mechanism"/>
    <property type="evidence" value="ECO:0007669"/>
    <property type="project" value="TreeGrafter"/>
</dbReference>
<dbReference type="GO" id="GO:0045259">
    <property type="term" value="C:proton-transporting ATP synthase complex"/>
    <property type="evidence" value="ECO:0007669"/>
    <property type="project" value="UniProtKB-KW"/>
</dbReference>
<evidence type="ECO:0000256" key="8">
    <source>
        <dbReference type="ARBA" id="ARBA00023065"/>
    </source>
</evidence>
<dbReference type="Proteomes" id="UP000011758">
    <property type="component" value="Unassembled WGS sequence"/>
</dbReference>
<dbReference type="AlphaFoldDB" id="M2PQ11"/>
<keyword evidence="15" id="KW-0175">Coiled coil</keyword>
<comment type="caution">
    <text evidence="16">The sequence shown here is derived from an EMBL/GenBank/DDBJ whole genome shotgun (WGS) entry which is preliminary data.</text>
</comment>
<dbReference type="HAMAP" id="MF_01398">
    <property type="entry name" value="ATP_synth_b_bprime"/>
    <property type="match status" value="1"/>
</dbReference>
<evidence type="ECO:0000256" key="11">
    <source>
        <dbReference type="ARBA" id="ARBA00025198"/>
    </source>
</evidence>
<evidence type="ECO:0000256" key="12">
    <source>
        <dbReference type="ARBA" id="ARBA00037847"/>
    </source>
</evidence>
<feature type="transmembrane region" description="Helical" evidence="13">
    <location>
        <begin position="12"/>
        <end position="33"/>
    </location>
</feature>
<comment type="function">
    <text evidence="11 13">F(1)F(0) ATP synthase produces ATP from ADP in the presence of a proton or sodium gradient. F-type ATPases consist of two structural domains, F(1) containing the extramembraneous catalytic core and F(0) containing the membrane proton channel, linked together by a central stalk and a peripheral stalk. During catalysis, ATP synthesis in the catalytic domain of F(1) is coupled via a rotary mechanism of the central stalk subunits to proton translocation.</text>
</comment>
<keyword evidence="17" id="KW-1185">Reference proteome</keyword>
<dbReference type="GO" id="GO:0012505">
    <property type="term" value="C:endomembrane system"/>
    <property type="evidence" value="ECO:0007669"/>
    <property type="project" value="UniProtKB-SubCell"/>
</dbReference>
<evidence type="ECO:0000256" key="10">
    <source>
        <dbReference type="ARBA" id="ARBA00023310"/>
    </source>
</evidence>
<organism evidence="16 17">
    <name type="scientific">Eggerthia catenaformis OT 569 = DSM 20559</name>
    <dbReference type="NCBI Taxonomy" id="999415"/>
    <lineage>
        <taxon>Bacteria</taxon>
        <taxon>Bacillati</taxon>
        <taxon>Bacillota</taxon>
        <taxon>Erysipelotrichia</taxon>
        <taxon>Erysipelotrichales</taxon>
        <taxon>Coprobacillaceae</taxon>
        <taxon>Eggerthia</taxon>
    </lineage>
</organism>
<evidence type="ECO:0000313" key="16">
    <source>
        <dbReference type="EMBL" id="EMD17669.1"/>
    </source>
</evidence>
<proteinExistence type="inferred from homology"/>
<keyword evidence="4 13" id="KW-0138">CF(0)</keyword>
<keyword evidence="7 13" id="KW-1133">Transmembrane helix</keyword>
<comment type="subunit">
    <text evidence="13">F-type ATPases have 2 components, F(1) - the catalytic core - and F(0) - the membrane proton channel. F(1) has five subunits: alpha(3), beta(3), gamma(1), delta(1), epsilon(1). F(0) has three main subunits: a(1), b(2) and c(10-14). The alpha and beta chains form an alternating ring which encloses part of the gamma chain. F(1) is attached to F(0) by a central stalk formed by the gamma and epsilon chains, while a peripheral stalk is formed by the delta and b chains.</text>
</comment>
<protein>
    <recommendedName>
        <fullName evidence="13">ATP synthase subunit b</fullName>
    </recommendedName>
    <alternativeName>
        <fullName evidence="13">ATP synthase F(0) sector subunit b</fullName>
    </alternativeName>
    <alternativeName>
        <fullName evidence="13">ATPase subunit I</fullName>
    </alternativeName>
    <alternativeName>
        <fullName evidence="13">F-type ATPase subunit b</fullName>
        <shortName evidence="13">F-ATPase subunit b</shortName>
    </alternativeName>
</protein>
<keyword evidence="8 13" id="KW-0406">Ion transport</keyword>
<comment type="function">
    <text evidence="13">Component of the F(0) channel, it forms part of the peripheral stalk, linking F(1) to F(0).</text>
</comment>
<evidence type="ECO:0000256" key="3">
    <source>
        <dbReference type="ARBA" id="ARBA00022475"/>
    </source>
</evidence>